<accession>A0A4U8YUE3</accession>
<proteinExistence type="predicted"/>
<protein>
    <submittedName>
        <fullName evidence="1">Uncharacterized protein</fullName>
    </submittedName>
</protein>
<reference evidence="1 2" key="1">
    <citation type="submission" date="2019-03" db="EMBL/GenBank/DDBJ databases">
        <authorList>
            <person name="Kox A.R. M."/>
        </authorList>
    </citation>
    <scope>NUCLEOTIDE SEQUENCE [LARGE SCALE GENOMIC DNA]</scope>
    <source>
        <strain evidence="1">MTUNDRAET4 annotated genome</strain>
    </source>
</reference>
<gene>
    <name evidence="1" type="ORF">MTUNDRAET4_0516</name>
</gene>
<evidence type="ECO:0000313" key="2">
    <source>
        <dbReference type="Proteomes" id="UP000294360"/>
    </source>
</evidence>
<name>A0A4U8YUE3_METTU</name>
<evidence type="ECO:0000313" key="1">
    <source>
        <dbReference type="EMBL" id="VFU07409.1"/>
    </source>
</evidence>
<dbReference type="Proteomes" id="UP000294360">
    <property type="component" value="Chromosome"/>
</dbReference>
<dbReference type="AlphaFoldDB" id="A0A4U8YUE3"/>
<organism evidence="1 2">
    <name type="scientific">Methylocella tundrae</name>
    <dbReference type="NCBI Taxonomy" id="227605"/>
    <lineage>
        <taxon>Bacteria</taxon>
        <taxon>Pseudomonadati</taxon>
        <taxon>Pseudomonadota</taxon>
        <taxon>Alphaproteobacteria</taxon>
        <taxon>Hyphomicrobiales</taxon>
        <taxon>Beijerinckiaceae</taxon>
        <taxon>Methylocella</taxon>
    </lineage>
</organism>
<dbReference type="KEGG" id="mtun:MTUNDRAET4_0516"/>
<sequence>MANLFSFARRAEMTAPSRAPPCWLFYTSKLAQKIHDYRFGDAVLDPNQSLHRKLDFRANETLAQSQPGMI</sequence>
<dbReference type="EMBL" id="LR536450">
    <property type="protein sequence ID" value="VFU07409.1"/>
    <property type="molecule type" value="Genomic_DNA"/>
</dbReference>